<proteinExistence type="predicted"/>
<evidence type="ECO:0000256" key="1">
    <source>
        <dbReference type="SAM" id="MobiDB-lite"/>
    </source>
</evidence>
<protein>
    <submittedName>
        <fullName evidence="2">Uncharacterized protein</fullName>
    </submittedName>
</protein>
<dbReference type="AlphaFoldDB" id="A0A166ENH8"/>
<dbReference type="EMBL" id="KV417599">
    <property type="protein sequence ID" value="KZP15939.1"/>
    <property type="molecule type" value="Genomic_DNA"/>
</dbReference>
<feature type="region of interest" description="Disordered" evidence="1">
    <location>
        <begin position="215"/>
        <end position="248"/>
    </location>
</feature>
<feature type="region of interest" description="Disordered" evidence="1">
    <location>
        <begin position="108"/>
        <end position="167"/>
    </location>
</feature>
<organism evidence="2 3">
    <name type="scientific">Athelia psychrophila</name>
    <dbReference type="NCBI Taxonomy" id="1759441"/>
    <lineage>
        <taxon>Eukaryota</taxon>
        <taxon>Fungi</taxon>
        <taxon>Dikarya</taxon>
        <taxon>Basidiomycota</taxon>
        <taxon>Agaricomycotina</taxon>
        <taxon>Agaricomycetes</taxon>
        <taxon>Agaricomycetidae</taxon>
        <taxon>Atheliales</taxon>
        <taxon>Atheliaceae</taxon>
        <taxon>Athelia</taxon>
    </lineage>
</organism>
<feature type="compositionally biased region" description="Basic and acidic residues" evidence="1">
    <location>
        <begin position="8"/>
        <end position="17"/>
    </location>
</feature>
<dbReference type="Proteomes" id="UP000076532">
    <property type="component" value="Unassembled WGS sequence"/>
</dbReference>
<name>A0A166ENH8_9AGAM</name>
<sequence>MSAGKSESVQRNHHEVVGDVTMPIYNPPTLHGNDARPTGPVHRQRRTLQGGKDEEEGRDWIKVEAARLAPNVISPGAALAAPVDAARNTAAAAALASSLPLHHANAMPRAPTAAHTPTNRRLKLPPATNSRVGPLSASTVYTPPSASATPPRASLPSALAHSHTDDTPQHVCLHGHPAAHAPSHAGTHPRLYPAAHTHSRAPASVCTPDVLALGTRTQLPSHPPPVLAPSSRTRPPPAHPTRAPSSQHHPACAILIPHHAGPTPTHAHLPLYRAESPFDGGLAGLPELEPLTRKVTLPLSRNIEIFERMGSAGREGCEEMLCRTISPLHREGKIFRRCVGFLL</sequence>
<feature type="compositionally biased region" description="Low complexity" evidence="1">
    <location>
        <begin position="136"/>
        <end position="161"/>
    </location>
</feature>
<gene>
    <name evidence="2" type="ORF">FIBSPDRAFT_1047869</name>
</gene>
<evidence type="ECO:0000313" key="2">
    <source>
        <dbReference type="EMBL" id="KZP15939.1"/>
    </source>
</evidence>
<reference evidence="2 3" key="1">
    <citation type="journal article" date="2016" name="Mol. Biol. Evol.">
        <title>Comparative Genomics of Early-Diverging Mushroom-Forming Fungi Provides Insights into the Origins of Lignocellulose Decay Capabilities.</title>
        <authorList>
            <person name="Nagy L.G."/>
            <person name="Riley R."/>
            <person name="Tritt A."/>
            <person name="Adam C."/>
            <person name="Daum C."/>
            <person name="Floudas D."/>
            <person name="Sun H."/>
            <person name="Yadav J.S."/>
            <person name="Pangilinan J."/>
            <person name="Larsson K.H."/>
            <person name="Matsuura K."/>
            <person name="Barry K."/>
            <person name="Labutti K."/>
            <person name="Kuo R."/>
            <person name="Ohm R.A."/>
            <person name="Bhattacharya S.S."/>
            <person name="Shirouzu T."/>
            <person name="Yoshinaga Y."/>
            <person name="Martin F.M."/>
            <person name="Grigoriev I.V."/>
            <person name="Hibbett D.S."/>
        </authorList>
    </citation>
    <scope>NUCLEOTIDE SEQUENCE [LARGE SCALE GENOMIC DNA]</scope>
    <source>
        <strain evidence="2 3">CBS 109695</strain>
    </source>
</reference>
<keyword evidence="3" id="KW-1185">Reference proteome</keyword>
<accession>A0A166ENH8</accession>
<evidence type="ECO:0000313" key="3">
    <source>
        <dbReference type="Proteomes" id="UP000076532"/>
    </source>
</evidence>
<feature type="region of interest" description="Disordered" evidence="1">
    <location>
        <begin position="1"/>
        <end position="57"/>
    </location>
</feature>